<dbReference type="EMBL" id="AOIO01000038">
    <property type="protein sequence ID" value="ELY98632.1"/>
    <property type="molecule type" value="Genomic_DNA"/>
</dbReference>
<dbReference type="InterPro" id="IPR006311">
    <property type="entry name" value="TAT_signal"/>
</dbReference>
<dbReference type="InterPro" id="IPR002102">
    <property type="entry name" value="Cohesin_dom"/>
</dbReference>
<reference evidence="4 5" key="1">
    <citation type="journal article" date="2014" name="PLoS Genet.">
        <title>Phylogenetically driven sequencing of extremely halophilic archaea reveals strategies for static and dynamic osmo-response.</title>
        <authorList>
            <person name="Becker E.A."/>
            <person name="Seitzer P.M."/>
            <person name="Tritt A."/>
            <person name="Larsen D."/>
            <person name="Krusor M."/>
            <person name="Yao A.I."/>
            <person name="Wu D."/>
            <person name="Madern D."/>
            <person name="Eisen J.A."/>
            <person name="Darling A.E."/>
            <person name="Facciotti M.T."/>
        </authorList>
    </citation>
    <scope>NUCLEOTIDE SEQUENCE [LARGE SCALE GENOMIC DNA]</scope>
    <source>
        <strain evidence="4 5">DSM 12278</strain>
    </source>
</reference>
<evidence type="ECO:0000313" key="4">
    <source>
        <dbReference type="EMBL" id="ELY98632.1"/>
    </source>
</evidence>
<name>M0AL27_NATA1</name>
<sequence>MTRAPDDGRNIAAGTGQLRRALLGVAFVAAVTGLLAGPVVIATAAPTVTATGSGAATATTTATGTGTATGDRLAVITPSPYAVDVEPGDEFTIDVALHSAGGHGGEGVRAVDFVAQYHPDLLEVTAVERGPWLGRGAETTVHERRTLAHERGTAILEQWRDPVADGATGRAELATVTVAVAPDAPATETTLSFGETNVLLVRDWPLPIDDQTVRVTIDGGDDDGSGTGTNSSVDPFEHPDPADIERTQTTQTAETIDASDGATADDAGDDAATDTPAGTSRSESDAVPGLLASTTLAVLGCISLAIARFAPRTR</sequence>
<organism evidence="4 5">
    <name type="scientific">Natrialba asiatica (strain ATCC 700177 / DSM 12278 / JCM 9576 / FERM P-10747 / NBRC 102637 / 172P1)</name>
    <dbReference type="NCBI Taxonomy" id="29540"/>
    <lineage>
        <taxon>Archaea</taxon>
        <taxon>Methanobacteriati</taxon>
        <taxon>Methanobacteriota</taxon>
        <taxon>Stenosarchaea group</taxon>
        <taxon>Halobacteria</taxon>
        <taxon>Halobacteriales</taxon>
        <taxon>Natrialbaceae</taxon>
        <taxon>Natrialba</taxon>
    </lineage>
</organism>
<gene>
    <name evidence="4" type="ORF">C481_16937</name>
</gene>
<comment type="caution">
    <text evidence="4">The sequence shown here is derived from an EMBL/GenBank/DDBJ whole genome shotgun (WGS) entry which is preliminary data.</text>
</comment>
<dbReference type="GO" id="GO:0030246">
    <property type="term" value="F:carbohydrate binding"/>
    <property type="evidence" value="ECO:0007669"/>
    <property type="project" value="InterPro"/>
</dbReference>
<dbReference type="Pfam" id="PF00963">
    <property type="entry name" value="Cohesin"/>
    <property type="match status" value="1"/>
</dbReference>
<keyword evidence="2" id="KW-1133">Transmembrane helix</keyword>
<dbReference type="SUPFAM" id="SSF49384">
    <property type="entry name" value="Carbohydrate-binding domain"/>
    <property type="match status" value="1"/>
</dbReference>
<dbReference type="OrthoDB" id="205619at2157"/>
<protein>
    <recommendedName>
        <fullName evidence="3">Cohesin domain-containing protein</fullName>
    </recommendedName>
</protein>
<evidence type="ECO:0000256" key="1">
    <source>
        <dbReference type="SAM" id="MobiDB-lite"/>
    </source>
</evidence>
<evidence type="ECO:0000313" key="5">
    <source>
        <dbReference type="Proteomes" id="UP000011554"/>
    </source>
</evidence>
<feature type="compositionally biased region" description="Basic and acidic residues" evidence="1">
    <location>
        <begin position="235"/>
        <end position="246"/>
    </location>
</feature>
<dbReference type="PROSITE" id="PS51318">
    <property type="entry name" value="TAT"/>
    <property type="match status" value="1"/>
</dbReference>
<keyword evidence="2" id="KW-0472">Membrane</keyword>
<dbReference type="Gene3D" id="2.60.40.680">
    <property type="match status" value="1"/>
</dbReference>
<evidence type="ECO:0000259" key="3">
    <source>
        <dbReference type="Pfam" id="PF00963"/>
    </source>
</evidence>
<dbReference type="eggNOG" id="arCOG06150">
    <property type="taxonomic scope" value="Archaea"/>
</dbReference>
<evidence type="ECO:0000256" key="2">
    <source>
        <dbReference type="SAM" id="Phobius"/>
    </source>
</evidence>
<dbReference type="Proteomes" id="UP000011554">
    <property type="component" value="Unassembled WGS sequence"/>
</dbReference>
<keyword evidence="5" id="KW-1185">Reference proteome</keyword>
<feature type="domain" description="Cohesin" evidence="3">
    <location>
        <begin position="82"/>
        <end position="193"/>
    </location>
</feature>
<dbReference type="GO" id="GO:0000272">
    <property type="term" value="P:polysaccharide catabolic process"/>
    <property type="evidence" value="ECO:0007669"/>
    <property type="project" value="InterPro"/>
</dbReference>
<feature type="transmembrane region" description="Helical" evidence="2">
    <location>
        <begin position="21"/>
        <end position="41"/>
    </location>
</feature>
<dbReference type="RefSeq" id="WP_006110492.1">
    <property type="nucleotide sequence ID" value="NZ_AOIO01000038.1"/>
</dbReference>
<dbReference type="InterPro" id="IPR008965">
    <property type="entry name" value="CBM2/CBM3_carb-bd_dom_sf"/>
</dbReference>
<keyword evidence="2" id="KW-0812">Transmembrane</keyword>
<dbReference type="AlphaFoldDB" id="M0AL27"/>
<accession>M0AL27</accession>
<proteinExistence type="predicted"/>
<feature type="region of interest" description="Disordered" evidence="1">
    <location>
        <begin position="215"/>
        <end position="286"/>
    </location>
</feature>
<dbReference type="PATRIC" id="fig|29540.5.peg.3451"/>